<name>A0A564Y464_HYMDI</name>
<gene>
    <name evidence="2" type="ORF">WMSIL1_LOCUS2470</name>
</gene>
<protein>
    <submittedName>
        <fullName evidence="2">Uncharacterized protein</fullName>
    </submittedName>
</protein>
<feature type="region of interest" description="Disordered" evidence="1">
    <location>
        <begin position="23"/>
        <end position="57"/>
    </location>
</feature>
<evidence type="ECO:0000313" key="2">
    <source>
        <dbReference type="EMBL" id="VUZ41598.1"/>
    </source>
</evidence>
<organism evidence="2 3">
    <name type="scientific">Hymenolepis diminuta</name>
    <name type="common">Rat tapeworm</name>
    <dbReference type="NCBI Taxonomy" id="6216"/>
    <lineage>
        <taxon>Eukaryota</taxon>
        <taxon>Metazoa</taxon>
        <taxon>Spiralia</taxon>
        <taxon>Lophotrochozoa</taxon>
        <taxon>Platyhelminthes</taxon>
        <taxon>Cestoda</taxon>
        <taxon>Eucestoda</taxon>
        <taxon>Cyclophyllidea</taxon>
        <taxon>Hymenolepididae</taxon>
        <taxon>Hymenolepis</taxon>
    </lineage>
</organism>
<dbReference type="AlphaFoldDB" id="A0A564Y464"/>
<feature type="compositionally biased region" description="Acidic residues" evidence="1">
    <location>
        <begin position="28"/>
        <end position="37"/>
    </location>
</feature>
<keyword evidence="3" id="KW-1185">Reference proteome</keyword>
<dbReference type="EMBL" id="CABIJS010000066">
    <property type="protein sequence ID" value="VUZ41598.1"/>
    <property type="molecule type" value="Genomic_DNA"/>
</dbReference>
<dbReference type="Proteomes" id="UP000321570">
    <property type="component" value="Unassembled WGS sequence"/>
</dbReference>
<sequence>MGGLCSRMSDFSPDSFLQVMCCPRQPEESEIDSESEMEEKPETDNTISPETTILPVR</sequence>
<reference evidence="2 3" key="1">
    <citation type="submission" date="2019-07" db="EMBL/GenBank/DDBJ databases">
        <authorList>
            <person name="Jastrzebski P J."/>
            <person name="Paukszto L."/>
            <person name="Jastrzebski P J."/>
        </authorList>
    </citation>
    <scope>NUCLEOTIDE SEQUENCE [LARGE SCALE GENOMIC DNA]</scope>
    <source>
        <strain evidence="2 3">WMS-il1</strain>
    </source>
</reference>
<proteinExistence type="predicted"/>
<evidence type="ECO:0000256" key="1">
    <source>
        <dbReference type="SAM" id="MobiDB-lite"/>
    </source>
</evidence>
<evidence type="ECO:0000313" key="3">
    <source>
        <dbReference type="Proteomes" id="UP000321570"/>
    </source>
</evidence>
<accession>A0A564Y464</accession>